<organism evidence="1 2">
    <name type="scientific">Alligator mississippiensis</name>
    <name type="common">American alligator</name>
    <dbReference type="NCBI Taxonomy" id="8496"/>
    <lineage>
        <taxon>Eukaryota</taxon>
        <taxon>Metazoa</taxon>
        <taxon>Chordata</taxon>
        <taxon>Craniata</taxon>
        <taxon>Vertebrata</taxon>
        <taxon>Euteleostomi</taxon>
        <taxon>Archelosauria</taxon>
        <taxon>Archosauria</taxon>
        <taxon>Crocodylia</taxon>
        <taxon>Alligatoridae</taxon>
        <taxon>Alligatorinae</taxon>
        <taxon>Alligator</taxon>
    </lineage>
</organism>
<protein>
    <submittedName>
        <fullName evidence="1">Uncharacterized protein</fullName>
    </submittedName>
</protein>
<sequence>MTSTALSSCLPCFSLCRPTGGTTAWPSLDKETTDEAILEMCSALQDMTDLVESDCFVLGVLDLQLGTVVFPLLLIREPTYPFFLWLMEPYNGKLEPHQAYFNWCLGWTHV</sequence>
<gene>
    <name evidence="1" type="ORF">Y1Q_0023415</name>
</gene>
<reference evidence="1 2" key="1">
    <citation type="journal article" date="2012" name="Genome Biol.">
        <title>Sequencing three crocodilian genomes to illuminate the evolution of archosaurs and amniotes.</title>
        <authorList>
            <person name="St John J.A."/>
            <person name="Braun E.L."/>
            <person name="Isberg S.R."/>
            <person name="Miles L.G."/>
            <person name="Chong A.Y."/>
            <person name="Gongora J."/>
            <person name="Dalzell P."/>
            <person name="Moran C."/>
            <person name="Bed'hom B."/>
            <person name="Abzhanov A."/>
            <person name="Burgess S.C."/>
            <person name="Cooksey A.M."/>
            <person name="Castoe T.A."/>
            <person name="Crawford N.G."/>
            <person name="Densmore L.D."/>
            <person name="Drew J.C."/>
            <person name="Edwards S.V."/>
            <person name="Faircloth B.C."/>
            <person name="Fujita M.K."/>
            <person name="Greenwold M.J."/>
            <person name="Hoffmann F.G."/>
            <person name="Howard J.M."/>
            <person name="Iguchi T."/>
            <person name="Janes D.E."/>
            <person name="Khan S.Y."/>
            <person name="Kohno S."/>
            <person name="de Koning A.J."/>
            <person name="Lance S.L."/>
            <person name="McCarthy F.M."/>
            <person name="McCormack J.E."/>
            <person name="Merchant M.E."/>
            <person name="Peterson D.G."/>
            <person name="Pollock D.D."/>
            <person name="Pourmand N."/>
            <person name="Raney B.J."/>
            <person name="Roessler K.A."/>
            <person name="Sanford J.R."/>
            <person name="Sawyer R.H."/>
            <person name="Schmidt C.J."/>
            <person name="Triplett E.W."/>
            <person name="Tuberville T.D."/>
            <person name="Venegas-Anaya M."/>
            <person name="Howard J.T."/>
            <person name="Jarvis E.D."/>
            <person name="Guillette L.J.Jr."/>
            <person name="Glenn T.C."/>
            <person name="Green R.E."/>
            <person name="Ray D.A."/>
        </authorList>
    </citation>
    <scope>NUCLEOTIDE SEQUENCE [LARGE SCALE GENOMIC DNA]</scope>
    <source>
        <strain evidence="1">KSC_2009_1</strain>
    </source>
</reference>
<comment type="caution">
    <text evidence="1">The sequence shown here is derived from an EMBL/GenBank/DDBJ whole genome shotgun (WGS) entry which is preliminary data.</text>
</comment>
<evidence type="ECO:0000313" key="2">
    <source>
        <dbReference type="Proteomes" id="UP000050525"/>
    </source>
</evidence>
<dbReference type="EMBL" id="AKHW03002440">
    <property type="protein sequence ID" value="KYO38717.1"/>
    <property type="molecule type" value="Genomic_DNA"/>
</dbReference>
<keyword evidence="2" id="KW-1185">Reference proteome</keyword>
<name>A0A151NPF4_ALLMI</name>
<evidence type="ECO:0000313" key="1">
    <source>
        <dbReference type="EMBL" id="KYO38717.1"/>
    </source>
</evidence>
<dbReference type="AlphaFoldDB" id="A0A151NPF4"/>
<accession>A0A151NPF4</accession>
<dbReference type="Proteomes" id="UP000050525">
    <property type="component" value="Unassembled WGS sequence"/>
</dbReference>
<proteinExistence type="predicted"/>